<protein>
    <submittedName>
        <fullName evidence="2">Acetyltransferase</fullName>
    </submittedName>
</protein>
<accession>A0A176JSY3</accession>
<dbReference type="PATRIC" id="fig|1453497.3.peg.1311"/>
<gene>
    <name evidence="2" type="ORF">AT15_06560</name>
</gene>
<dbReference type="OrthoDB" id="248489at2"/>
<organism evidence="2 3">
    <name type="scientific">Kosmotoga arenicorallina S304</name>
    <dbReference type="NCBI Taxonomy" id="1453497"/>
    <lineage>
        <taxon>Bacteria</taxon>
        <taxon>Thermotogati</taxon>
        <taxon>Thermotogota</taxon>
        <taxon>Thermotogae</taxon>
        <taxon>Kosmotogales</taxon>
        <taxon>Kosmotogaceae</taxon>
        <taxon>Kosmotoga</taxon>
    </lineage>
</organism>
<keyword evidence="3" id="KW-1185">Reference proteome</keyword>
<dbReference type="InterPro" id="IPR000182">
    <property type="entry name" value="GNAT_dom"/>
</dbReference>
<proteinExistence type="predicted"/>
<evidence type="ECO:0000313" key="2">
    <source>
        <dbReference type="EMBL" id="OAA26339.1"/>
    </source>
</evidence>
<reference evidence="2 3" key="1">
    <citation type="submission" date="2014-02" db="EMBL/GenBank/DDBJ databases">
        <title>Kosmotoga genome sequencing.</title>
        <authorList>
            <person name="Pollo S.M."/>
            <person name="Charchuk R."/>
            <person name="Nesbo C.L."/>
        </authorList>
    </citation>
    <scope>NUCLEOTIDE SEQUENCE [LARGE SCALE GENOMIC DNA]</scope>
    <source>
        <strain evidence="2 3">S304</strain>
    </source>
</reference>
<comment type="caution">
    <text evidence="2">The sequence shown here is derived from an EMBL/GenBank/DDBJ whole genome shotgun (WGS) entry which is preliminary data.</text>
</comment>
<dbReference type="RefSeq" id="WP_068349272.1">
    <property type="nucleotide sequence ID" value="NZ_JFHK01000036.1"/>
</dbReference>
<sequence>MKKLSYNESKKLLPFLSSEKEFNLFIIGDIENTDPNADYMEIFVDGELEQPKGVLMRYYRFFVIYSPDEMDFKSAAKIIRDFGQAMVLSGKTSCIDKISPYLKDMTKEESKMHFAVLKEPNLDNCNLPVRRASVEDARGLLDLLNSIEEFHVTDEESFNESLKKGTTRRYVIEKDGKIVSTAASTAETSDLAMIIGVATLKEYRNQGLASCVVSKLCSDLLSEGKTPCLFYDNPKAGKIYQRLGFREIGTWKMLRFD</sequence>
<keyword evidence="2" id="KW-0808">Transferase</keyword>
<dbReference type="SUPFAM" id="SSF55729">
    <property type="entry name" value="Acyl-CoA N-acyltransferases (Nat)"/>
    <property type="match status" value="1"/>
</dbReference>
<dbReference type="Gene3D" id="3.40.630.30">
    <property type="match status" value="1"/>
</dbReference>
<dbReference type="PANTHER" id="PTHR31143">
    <property type="match status" value="1"/>
</dbReference>
<feature type="domain" description="N-acetyltransferase" evidence="1">
    <location>
        <begin position="127"/>
        <end position="257"/>
    </location>
</feature>
<dbReference type="InterPro" id="IPR027365">
    <property type="entry name" value="GNAT_acetyltra_YdfB-like"/>
</dbReference>
<dbReference type="Pfam" id="PF12746">
    <property type="entry name" value="GNAT_acetyltran"/>
    <property type="match status" value="1"/>
</dbReference>
<dbReference type="PANTHER" id="PTHR31143:SF2">
    <property type="entry name" value="FR47-LIKE DOMAIN-CONTAINING PROTEIN-RELATED"/>
    <property type="match status" value="1"/>
</dbReference>
<dbReference type="CDD" id="cd04301">
    <property type="entry name" value="NAT_SF"/>
    <property type="match status" value="1"/>
</dbReference>
<dbReference type="AlphaFoldDB" id="A0A176JSY3"/>
<evidence type="ECO:0000313" key="3">
    <source>
        <dbReference type="Proteomes" id="UP000077339"/>
    </source>
</evidence>
<dbReference type="GO" id="GO:0016747">
    <property type="term" value="F:acyltransferase activity, transferring groups other than amino-acyl groups"/>
    <property type="evidence" value="ECO:0007669"/>
    <property type="project" value="InterPro"/>
</dbReference>
<dbReference type="EMBL" id="JFHK01000036">
    <property type="protein sequence ID" value="OAA26339.1"/>
    <property type="molecule type" value="Genomic_DNA"/>
</dbReference>
<dbReference type="PROSITE" id="PS51186">
    <property type="entry name" value="GNAT"/>
    <property type="match status" value="1"/>
</dbReference>
<evidence type="ECO:0000259" key="1">
    <source>
        <dbReference type="PROSITE" id="PS51186"/>
    </source>
</evidence>
<dbReference type="Proteomes" id="UP000077339">
    <property type="component" value="Unassembled WGS sequence"/>
</dbReference>
<dbReference type="InterPro" id="IPR016181">
    <property type="entry name" value="Acyl_CoA_acyltransferase"/>
</dbReference>
<name>A0A176JSY3_9BACT</name>